<dbReference type="EMBL" id="JBHTOH010000036">
    <property type="protein sequence ID" value="MFD1411182.1"/>
    <property type="molecule type" value="Genomic_DNA"/>
</dbReference>
<keyword evidence="3" id="KW-1185">Reference proteome</keyword>
<keyword evidence="1" id="KW-0812">Transmembrane</keyword>
<comment type="caution">
    <text evidence="2">The sequence shown here is derived from an EMBL/GenBank/DDBJ whole genome shotgun (WGS) entry which is preliminary data.</text>
</comment>
<sequence length="255" mass="28165">MINQIRADFYRQRHTWGSYLTVLLTIIFSATITAQRSVGGIMINGTDLLQRLENSKWTVLSGLQSATLSSSVLLYGYLGIFVIVIGYEFSQSTYKNTLISRISRLQFVLAKFLTLFLDLLGLVGIFYITAFLTGRIVGRAWGEPLPTLLGHLAIMILTVAFFINVIFGIGLLLLVVTHSTVIAAVTIAVWPLLVSLIGMTTQWSWLKYFDFMGTAQQITTQSLATIKFAPIIGTSLGLIVVIIVGSTIAIRHQEL</sequence>
<evidence type="ECO:0000313" key="2">
    <source>
        <dbReference type="EMBL" id="MFD1411182.1"/>
    </source>
</evidence>
<keyword evidence="1" id="KW-1133">Transmembrane helix</keyword>
<evidence type="ECO:0000256" key="1">
    <source>
        <dbReference type="SAM" id="Phobius"/>
    </source>
</evidence>
<accession>A0ABW4BQD5</accession>
<protein>
    <submittedName>
        <fullName evidence="2">ABC transporter permease</fullName>
    </submittedName>
</protein>
<name>A0ABW4BQD5_9LACO</name>
<dbReference type="RefSeq" id="WP_191987265.1">
    <property type="nucleotide sequence ID" value="NZ_JBHTOH010000036.1"/>
</dbReference>
<proteinExistence type="predicted"/>
<feature type="transmembrane region" description="Helical" evidence="1">
    <location>
        <begin position="63"/>
        <end position="87"/>
    </location>
</feature>
<dbReference type="Proteomes" id="UP001597191">
    <property type="component" value="Unassembled WGS sequence"/>
</dbReference>
<keyword evidence="1" id="KW-0472">Membrane</keyword>
<gene>
    <name evidence="2" type="ORF">ACFQ4R_06160</name>
</gene>
<feature type="transmembrane region" description="Helical" evidence="1">
    <location>
        <begin position="108"/>
        <end position="132"/>
    </location>
</feature>
<evidence type="ECO:0000313" key="3">
    <source>
        <dbReference type="Proteomes" id="UP001597191"/>
    </source>
</evidence>
<feature type="transmembrane region" description="Helical" evidence="1">
    <location>
        <begin position="20"/>
        <end position="43"/>
    </location>
</feature>
<organism evidence="2 3">
    <name type="scientific">Lapidilactobacillus gannanensis</name>
    <dbReference type="NCBI Taxonomy" id="2486002"/>
    <lineage>
        <taxon>Bacteria</taxon>
        <taxon>Bacillati</taxon>
        <taxon>Bacillota</taxon>
        <taxon>Bacilli</taxon>
        <taxon>Lactobacillales</taxon>
        <taxon>Lactobacillaceae</taxon>
        <taxon>Lapidilactobacillus</taxon>
    </lineage>
</organism>
<feature type="transmembrane region" description="Helical" evidence="1">
    <location>
        <begin position="226"/>
        <end position="250"/>
    </location>
</feature>
<reference evidence="3" key="1">
    <citation type="journal article" date="2019" name="Int. J. Syst. Evol. Microbiol.">
        <title>The Global Catalogue of Microorganisms (GCM) 10K type strain sequencing project: providing services to taxonomists for standard genome sequencing and annotation.</title>
        <authorList>
            <consortium name="The Broad Institute Genomics Platform"/>
            <consortium name="The Broad Institute Genome Sequencing Center for Infectious Disease"/>
            <person name="Wu L."/>
            <person name="Ma J."/>
        </authorList>
    </citation>
    <scope>NUCLEOTIDE SEQUENCE [LARGE SCALE GENOMIC DNA]</scope>
    <source>
        <strain evidence="3">CCM 8937</strain>
    </source>
</reference>
<feature type="transmembrane region" description="Helical" evidence="1">
    <location>
        <begin position="152"/>
        <end position="174"/>
    </location>
</feature>
<feature type="transmembrane region" description="Helical" evidence="1">
    <location>
        <begin position="181"/>
        <end position="206"/>
    </location>
</feature>